<dbReference type="KEGG" id="pavi:110755236"/>
<proteinExistence type="predicted"/>
<evidence type="ECO:0000256" key="1">
    <source>
        <dbReference type="SAM" id="MobiDB-lite"/>
    </source>
</evidence>
<dbReference type="PANTHER" id="PTHR47864">
    <property type="entry name" value="TRANSMEMBRANE PROTEIN"/>
    <property type="match status" value="1"/>
</dbReference>
<dbReference type="InterPro" id="IPR024752">
    <property type="entry name" value="Myb/SANT-like_dom"/>
</dbReference>
<accession>A0A6P5SEY0</accession>
<dbReference type="GeneID" id="110755236"/>
<dbReference type="Pfam" id="PF12776">
    <property type="entry name" value="Myb_DNA-bind_3"/>
    <property type="match status" value="1"/>
</dbReference>
<dbReference type="AlphaFoldDB" id="A0A6P5SEY0"/>
<gene>
    <name evidence="4" type="primary">LOC110755236</name>
</gene>
<dbReference type="Proteomes" id="UP000515124">
    <property type="component" value="Unplaced"/>
</dbReference>
<evidence type="ECO:0000313" key="4">
    <source>
        <dbReference type="RefSeq" id="XP_021812106.1"/>
    </source>
</evidence>
<evidence type="ECO:0000313" key="3">
    <source>
        <dbReference type="Proteomes" id="UP000515124"/>
    </source>
</evidence>
<feature type="domain" description="Myb/SANT-like" evidence="2">
    <location>
        <begin position="22"/>
        <end position="103"/>
    </location>
</feature>
<organism evidence="3 4">
    <name type="scientific">Prunus avium</name>
    <name type="common">Cherry</name>
    <name type="synonym">Cerasus avium</name>
    <dbReference type="NCBI Taxonomy" id="42229"/>
    <lineage>
        <taxon>Eukaryota</taxon>
        <taxon>Viridiplantae</taxon>
        <taxon>Streptophyta</taxon>
        <taxon>Embryophyta</taxon>
        <taxon>Tracheophyta</taxon>
        <taxon>Spermatophyta</taxon>
        <taxon>Magnoliopsida</taxon>
        <taxon>eudicotyledons</taxon>
        <taxon>Gunneridae</taxon>
        <taxon>Pentapetalae</taxon>
        <taxon>rosids</taxon>
        <taxon>fabids</taxon>
        <taxon>Rosales</taxon>
        <taxon>Rosaceae</taxon>
        <taxon>Amygdaloideae</taxon>
        <taxon>Amygdaleae</taxon>
        <taxon>Prunus</taxon>
    </lineage>
</organism>
<sequence length="217" mass="24402">MEESQRGNDKGKSKVNGGYKLWTLEESNELLQLMVDAANRGWRDSNGMLSKQTVEKMILPALNAKLGCERNHSQYLSRLKCSGFGWDPITKKFTASDEVWKDYIKSHPAHVNFQTDIFVDYELLRIAIGNGTAIGRNSIALGDDTNARTLGMEESRRVGIDDLSYDYDNHAFIPNEVKAATFQDLSPTQGTNVELPLESNGQKKRNRTEYEGNTSSF</sequence>
<keyword evidence="3" id="KW-1185">Reference proteome</keyword>
<name>A0A6P5SEY0_PRUAV</name>
<evidence type="ECO:0000259" key="2">
    <source>
        <dbReference type="Pfam" id="PF12776"/>
    </source>
</evidence>
<dbReference type="InterPro" id="IPR055314">
    <property type="entry name" value="At2g29880-like"/>
</dbReference>
<dbReference type="PANTHER" id="PTHR47864:SF2">
    <property type="entry name" value="MYB_SANT-LIKE DNA-BINDING DOMAIN PROTEIN"/>
    <property type="match status" value="1"/>
</dbReference>
<reference evidence="4" key="1">
    <citation type="submission" date="2025-08" db="UniProtKB">
        <authorList>
            <consortium name="RefSeq"/>
        </authorList>
    </citation>
    <scope>IDENTIFICATION</scope>
</reference>
<dbReference type="RefSeq" id="XP_021812106.1">
    <property type="nucleotide sequence ID" value="XM_021956414.1"/>
</dbReference>
<feature type="region of interest" description="Disordered" evidence="1">
    <location>
        <begin position="188"/>
        <end position="217"/>
    </location>
</feature>
<protein>
    <submittedName>
        <fullName evidence="4">Uncharacterized protein At2g29880-like</fullName>
    </submittedName>
</protein>